<accession>A0A368LFH0</accession>
<dbReference type="RefSeq" id="WP_086959336.1">
    <property type="nucleotide sequence ID" value="NZ_FUKS01000010.1"/>
</dbReference>
<feature type="transmembrane region" description="Helical" evidence="1">
    <location>
        <begin position="81"/>
        <end position="110"/>
    </location>
</feature>
<dbReference type="Gene3D" id="1.20.120.1220">
    <property type="match status" value="1"/>
</dbReference>
<feature type="domain" description="Prepilin type IV endopeptidase peptidase" evidence="2">
    <location>
        <begin position="8"/>
        <end position="109"/>
    </location>
</feature>
<dbReference type="AlphaFoldDB" id="A0A368LFH0"/>
<dbReference type="Pfam" id="PF01478">
    <property type="entry name" value="Peptidase_A24"/>
    <property type="match status" value="1"/>
</dbReference>
<evidence type="ECO:0000256" key="1">
    <source>
        <dbReference type="SAM" id="Phobius"/>
    </source>
</evidence>
<organism evidence="3 4">
    <name type="scientific">Vibrio casei</name>
    <dbReference type="NCBI Taxonomy" id="673372"/>
    <lineage>
        <taxon>Bacteria</taxon>
        <taxon>Pseudomonadati</taxon>
        <taxon>Pseudomonadota</taxon>
        <taxon>Gammaproteobacteria</taxon>
        <taxon>Vibrionales</taxon>
        <taxon>Vibrionaceae</taxon>
        <taxon>Vibrio</taxon>
    </lineage>
</organism>
<sequence length="136" mass="15292">MDFYIYFSFFSLLFVSSLFDLKNQRVPNLLSVGFIIAALLWLVFKPGSITFLSVIYSVGMTLLLTLPGYCKGVFGAADIKILFAVALVTPIESMIIILLASFIIFSLYWVVCYRPIKQAPFIPAVLGAFILSMWIR</sequence>
<dbReference type="GO" id="GO:0016020">
    <property type="term" value="C:membrane"/>
    <property type="evidence" value="ECO:0007669"/>
    <property type="project" value="InterPro"/>
</dbReference>
<feature type="transmembrane region" description="Helical" evidence="1">
    <location>
        <begin position="6"/>
        <end position="21"/>
    </location>
</feature>
<dbReference type="GO" id="GO:0004190">
    <property type="term" value="F:aspartic-type endopeptidase activity"/>
    <property type="evidence" value="ECO:0007669"/>
    <property type="project" value="InterPro"/>
</dbReference>
<evidence type="ECO:0000313" key="3">
    <source>
        <dbReference type="EMBL" id="RCS68352.1"/>
    </source>
</evidence>
<keyword evidence="4" id="KW-1185">Reference proteome</keyword>
<evidence type="ECO:0000259" key="2">
    <source>
        <dbReference type="Pfam" id="PF01478"/>
    </source>
</evidence>
<name>A0A368LFH0_9VIBR</name>
<keyword evidence="1" id="KW-1133">Transmembrane helix</keyword>
<dbReference type="GeneID" id="303190770"/>
<feature type="transmembrane region" description="Helical" evidence="1">
    <location>
        <begin position="28"/>
        <end position="44"/>
    </location>
</feature>
<dbReference type="EMBL" id="QPGL01000005">
    <property type="protein sequence ID" value="RCS68352.1"/>
    <property type="molecule type" value="Genomic_DNA"/>
</dbReference>
<reference evidence="3 4" key="1">
    <citation type="journal article" date="2017" name="Elife">
        <title>Extensive horizontal gene transfer in cheese-associated bacteria.</title>
        <authorList>
            <person name="Bonham K.S."/>
            <person name="Wolfe B.E."/>
            <person name="Dutton R.J."/>
        </authorList>
    </citation>
    <scope>NUCLEOTIDE SEQUENCE [LARGE SCALE GENOMIC DNA]</scope>
    <source>
        <strain evidence="3 4">JB196</strain>
    </source>
</reference>
<evidence type="ECO:0000313" key="4">
    <source>
        <dbReference type="Proteomes" id="UP000252479"/>
    </source>
</evidence>
<dbReference type="InterPro" id="IPR000045">
    <property type="entry name" value="Prepilin_IV_endopep_pep"/>
</dbReference>
<keyword evidence="1" id="KW-0812">Transmembrane</keyword>
<keyword evidence="1" id="KW-0472">Membrane</keyword>
<dbReference type="Proteomes" id="UP000252479">
    <property type="component" value="Unassembled WGS sequence"/>
</dbReference>
<comment type="caution">
    <text evidence="3">The sequence shown here is derived from an EMBL/GenBank/DDBJ whole genome shotgun (WGS) entry which is preliminary data.</text>
</comment>
<protein>
    <submittedName>
        <fullName evidence="3">Prepilin peptidase</fullName>
    </submittedName>
</protein>
<feature type="transmembrane region" description="Helical" evidence="1">
    <location>
        <begin position="116"/>
        <end position="135"/>
    </location>
</feature>
<proteinExistence type="predicted"/>
<feature type="transmembrane region" description="Helical" evidence="1">
    <location>
        <begin position="50"/>
        <end position="69"/>
    </location>
</feature>
<gene>
    <name evidence="3" type="ORF">CIK83_17760</name>
</gene>